<dbReference type="AlphaFoldDB" id="U4TNZ7"/>
<dbReference type="EMBL" id="KI271588">
    <property type="protein sequence ID" value="ERL65170.1"/>
    <property type="molecule type" value="Genomic_DNA"/>
</dbReference>
<gene>
    <name evidence="1" type="ORF">L248_2845</name>
</gene>
<organism evidence="1 2">
    <name type="scientific">Schleiferilactobacillus shenzhenensis LY-73</name>
    <dbReference type="NCBI Taxonomy" id="1231336"/>
    <lineage>
        <taxon>Bacteria</taxon>
        <taxon>Bacillati</taxon>
        <taxon>Bacillota</taxon>
        <taxon>Bacilli</taxon>
        <taxon>Lactobacillales</taxon>
        <taxon>Lactobacillaceae</taxon>
        <taxon>Schleiferilactobacillus</taxon>
    </lineage>
</organism>
<accession>U4TNZ7</accession>
<keyword evidence="2" id="KW-1185">Reference proteome</keyword>
<dbReference type="HOGENOM" id="CLU_3329430_0_0_9"/>
<name>U4TNZ7_9LACO</name>
<reference evidence="2" key="1">
    <citation type="journal article" date="2013" name="Genome Announc.">
        <title>Whole-Genome Sequencing of Lactobacillus shenzhenensis Strain LY-73T.</title>
        <authorList>
            <person name="Lin Z."/>
            <person name="Liu Z."/>
            <person name="Yang R."/>
            <person name="Zou Y."/>
            <person name="Wan D."/>
            <person name="Chen J."/>
            <person name="Guo M."/>
            <person name="Zhao J."/>
            <person name="Fang C."/>
            <person name="Yang R."/>
            <person name="Liu F."/>
        </authorList>
    </citation>
    <scope>NUCLEOTIDE SEQUENCE [LARGE SCALE GENOMIC DNA]</scope>
    <source>
        <strain evidence="2">LY-73</strain>
    </source>
</reference>
<sequence length="38" mass="4367">MIENNKNQDKAIQLPDGFALVCFDDSLFFFPLCSMILQ</sequence>
<proteinExistence type="predicted"/>
<dbReference type="Proteomes" id="UP000030647">
    <property type="component" value="Unassembled WGS sequence"/>
</dbReference>
<protein>
    <submittedName>
        <fullName evidence="1">Uncharacterized protein</fullName>
    </submittedName>
</protein>
<evidence type="ECO:0000313" key="1">
    <source>
        <dbReference type="EMBL" id="ERL65170.1"/>
    </source>
</evidence>
<evidence type="ECO:0000313" key="2">
    <source>
        <dbReference type="Proteomes" id="UP000030647"/>
    </source>
</evidence>